<organism evidence="3 4">
    <name type="scientific">Capsella rubella</name>
    <dbReference type="NCBI Taxonomy" id="81985"/>
    <lineage>
        <taxon>Eukaryota</taxon>
        <taxon>Viridiplantae</taxon>
        <taxon>Streptophyta</taxon>
        <taxon>Embryophyta</taxon>
        <taxon>Tracheophyta</taxon>
        <taxon>Spermatophyta</taxon>
        <taxon>Magnoliopsida</taxon>
        <taxon>eudicotyledons</taxon>
        <taxon>Gunneridae</taxon>
        <taxon>Pentapetalae</taxon>
        <taxon>rosids</taxon>
        <taxon>malvids</taxon>
        <taxon>Brassicales</taxon>
        <taxon>Brassicaceae</taxon>
        <taxon>Camelineae</taxon>
        <taxon>Capsella</taxon>
    </lineage>
</organism>
<sequence length="189" mass="21511">MEIVIGLPTTPSPLSSSRTSTDPPSRSRWWTQLQSLFLRRKELTKNEKLALHKLNLYVMFTVFPVFTITVIFLGIRLPHCHANFSVESISVTPSSSSTWWHVDFLVENPNSSSCLVYYNGHNVQAKVGSLNAAVLETSPSPRGFELELKLSAKDYLSVGHFEIRCQNLTIGYEKIRCYSSFQRTRFECC</sequence>
<dbReference type="Proteomes" id="UP000029121">
    <property type="component" value="Unassembled WGS sequence"/>
</dbReference>
<name>R0FC95_9BRAS</name>
<evidence type="ECO:0000313" key="3">
    <source>
        <dbReference type="EMBL" id="EOA19707.1"/>
    </source>
</evidence>
<evidence type="ECO:0000256" key="1">
    <source>
        <dbReference type="SAM" id="MobiDB-lite"/>
    </source>
</evidence>
<feature type="compositionally biased region" description="Low complexity" evidence="1">
    <location>
        <begin position="8"/>
        <end position="26"/>
    </location>
</feature>
<evidence type="ECO:0000256" key="2">
    <source>
        <dbReference type="SAM" id="Phobius"/>
    </source>
</evidence>
<feature type="transmembrane region" description="Helical" evidence="2">
    <location>
        <begin position="54"/>
        <end position="75"/>
    </location>
</feature>
<dbReference type="AlphaFoldDB" id="R0FC95"/>
<accession>R0FC95</accession>
<evidence type="ECO:0000313" key="4">
    <source>
        <dbReference type="Proteomes" id="UP000029121"/>
    </source>
</evidence>
<protein>
    <submittedName>
        <fullName evidence="3">Uncharacterized protein</fullName>
    </submittedName>
</protein>
<proteinExistence type="predicted"/>
<keyword evidence="4" id="KW-1185">Reference proteome</keyword>
<dbReference type="EMBL" id="KB870810">
    <property type="protein sequence ID" value="EOA19707.1"/>
    <property type="molecule type" value="Genomic_DNA"/>
</dbReference>
<keyword evidence="2" id="KW-0812">Transmembrane</keyword>
<keyword evidence="2" id="KW-0472">Membrane</keyword>
<keyword evidence="2" id="KW-1133">Transmembrane helix</keyword>
<reference evidence="4" key="1">
    <citation type="journal article" date="2013" name="Nat. Genet.">
        <title>The Capsella rubella genome and the genomic consequences of rapid mating system evolution.</title>
        <authorList>
            <person name="Slotte T."/>
            <person name="Hazzouri K.M."/>
            <person name="Agren J.A."/>
            <person name="Koenig D."/>
            <person name="Maumus F."/>
            <person name="Guo Y.L."/>
            <person name="Steige K."/>
            <person name="Platts A.E."/>
            <person name="Escobar J.S."/>
            <person name="Newman L.K."/>
            <person name="Wang W."/>
            <person name="Mandakova T."/>
            <person name="Vello E."/>
            <person name="Smith L.M."/>
            <person name="Henz S.R."/>
            <person name="Steffen J."/>
            <person name="Takuno S."/>
            <person name="Brandvain Y."/>
            <person name="Coop G."/>
            <person name="Andolfatto P."/>
            <person name="Hu T.T."/>
            <person name="Blanchette M."/>
            <person name="Clark R.M."/>
            <person name="Quesneville H."/>
            <person name="Nordborg M."/>
            <person name="Gaut B.S."/>
            <person name="Lysak M.A."/>
            <person name="Jenkins J."/>
            <person name="Grimwood J."/>
            <person name="Chapman J."/>
            <person name="Prochnik S."/>
            <person name="Shu S."/>
            <person name="Rokhsar D."/>
            <person name="Schmutz J."/>
            <person name="Weigel D."/>
            <person name="Wright S.I."/>
        </authorList>
    </citation>
    <scope>NUCLEOTIDE SEQUENCE [LARGE SCALE GENOMIC DNA]</scope>
    <source>
        <strain evidence="4">cv. Monte Gargano</strain>
    </source>
</reference>
<gene>
    <name evidence="3" type="ORF">CARUB_v10003568mg</name>
</gene>
<feature type="region of interest" description="Disordered" evidence="1">
    <location>
        <begin position="1"/>
        <end position="26"/>
    </location>
</feature>